<reference evidence="1 2" key="1">
    <citation type="journal article" date="2024" name="BMC Genomics">
        <title>De novo assembly and annotation of Popillia japonica's genome with initial clues to its potential as an invasive pest.</title>
        <authorList>
            <person name="Cucini C."/>
            <person name="Boschi S."/>
            <person name="Funari R."/>
            <person name="Cardaioli E."/>
            <person name="Iannotti N."/>
            <person name="Marturano G."/>
            <person name="Paoli F."/>
            <person name="Bruttini M."/>
            <person name="Carapelli A."/>
            <person name="Frati F."/>
            <person name="Nardi F."/>
        </authorList>
    </citation>
    <scope>NUCLEOTIDE SEQUENCE [LARGE SCALE GENOMIC DNA]</scope>
    <source>
        <strain evidence="1">DMR45628</strain>
    </source>
</reference>
<sequence length="104" mass="12016">MAESVARTLSFPTLYERCIEDHRQRINRNGGIRSANSIVSNSLREPCRDIMVKEAVKLKTSKLNFPFYCSIFGAYTSCDVRAPLKYRYKSLLIEDAVVSHRRKQ</sequence>
<evidence type="ECO:0000313" key="2">
    <source>
        <dbReference type="Proteomes" id="UP001458880"/>
    </source>
</evidence>
<comment type="caution">
    <text evidence="1">The sequence shown here is derived from an EMBL/GenBank/DDBJ whole genome shotgun (WGS) entry which is preliminary data.</text>
</comment>
<keyword evidence="2" id="KW-1185">Reference proteome</keyword>
<dbReference type="AlphaFoldDB" id="A0AAW1HWB1"/>
<protein>
    <submittedName>
        <fullName evidence="1">Uncharacterized protein</fullName>
    </submittedName>
</protein>
<proteinExistence type="predicted"/>
<gene>
    <name evidence="1" type="ORF">QE152_g38509</name>
</gene>
<dbReference type="EMBL" id="JASPKY010000837">
    <property type="protein sequence ID" value="KAK9681179.1"/>
    <property type="molecule type" value="Genomic_DNA"/>
</dbReference>
<accession>A0AAW1HWB1</accession>
<organism evidence="1 2">
    <name type="scientific">Popillia japonica</name>
    <name type="common">Japanese beetle</name>
    <dbReference type="NCBI Taxonomy" id="7064"/>
    <lineage>
        <taxon>Eukaryota</taxon>
        <taxon>Metazoa</taxon>
        <taxon>Ecdysozoa</taxon>
        <taxon>Arthropoda</taxon>
        <taxon>Hexapoda</taxon>
        <taxon>Insecta</taxon>
        <taxon>Pterygota</taxon>
        <taxon>Neoptera</taxon>
        <taxon>Endopterygota</taxon>
        <taxon>Coleoptera</taxon>
        <taxon>Polyphaga</taxon>
        <taxon>Scarabaeiformia</taxon>
        <taxon>Scarabaeidae</taxon>
        <taxon>Rutelinae</taxon>
        <taxon>Popillia</taxon>
    </lineage>
</organism>
<name>A0AAW1HWB1_POPJA</name>
<evidence type="ECO:0000313" key="1">
    <source>
        <dbReference type="EMBL" id="KAK9681179.1"/>
    </source>
</evidence>
<dbReference type="Proteomes" id="UP001458880">
    <property type="component" value="Unassembled WGS sequence"/>
</dbReference>